<dbReference type="InterPro" id="IPR001584">
    <property type="entry name" value="Integrase_cat-core"/>
</dbReference>
<gene>
    <name evidence="2" type="ORF">HW556_14525</name>
</gene>
<evidence type="ECO:0000313" key="3">
    <source>
        <dbReference type="Proteomes" id="UP000626554"/>
    </source>
</evidence>
<comment type="caution">
    <text evidence="2">The sequence shown here is derived from an EMBL/GenBank/DDBJ whole genome shotgun (WGS) entry which is preliminary data.</text>
</comment>
<evidence type="ECO:0000259" key="1">
    <source>
        <dbReference type="Pfam" id="PF13683"/>
    </source>
</evidence>
<evidence type="ECO:0000313" key="2">
    <source>
        <dbReference type="EMBL" id="NVO86099.1"/>
    </source>
</evidence>
<proteinExistence type="predicted"/>
<feature type="domain" description="Integrase catalytic" evidence="1">
    <location>
        <begin position="3"/>
        <end position="31"/>
    </location>
</feature>
<keyword evidence="3" id="KW-1185">Reference proteome</keyword>
<accession>A0ABX2Q8R9</accession>
<dbReference type="Proteomes" id="UP000626554">
    <property type="component" value="Unassembled WGS sequence"/>
</dbReference>
<dbReference type="Pfam" id="PF13683">
    <property type="entry name" value="rve_3"/>
    <property type="match status" value="1"/>
</dbReference>
<reference evidence="2 3" key="1">
    <citation type="submission" date="2020-05" db="EMBL/GenBank/DDBJ databases">
        <title>Hymenobacter terrestris sp. nov. and Hymenobacter lapidiphilus sp. nov., isolated from regoliths in Antarctica.</title>
        <authorList>
            <person name="Sedlacek I."/>
            <person name="Pantucek R."/>
            <person name="Zeman M."/>
            <person name="Holochova P."/>
            <person name="Kralova S."/>
            <person name="Stankova E."/>
            <person name="Sedo O."/>
            <person name="Micenkova L."/>
            <person name="Svec P."/>
            <person name="Gupta V."/>
            <person name="Sood U."/>
            <person name="Korpole U.S."/>
            <person name="Lal R."/>
        </authorList>
    </citation>
    <scope>NUCLEOTIDE SEQUENCE [LARGE SCALE GENOMIC DNA]</scope>
    <source>
        <strain evidence="2 3">P5252</strain>
    </source>
</reference>
<protein>
    <submittedName>
        <fullName evidence="2">Transposase</fullName>
    </submittedName>
</protein>
<dbReference type="EMBL" id="JABKAV010000056">
    <property type="protein sequence ID" value="NVO86099.1"/>
    <property type="molecule type" value="Genomic_DNA"/>
</dbReference>
<sequence>MLLTDVREKIEQWRQEYNSFCPHSSLQTLIPNELAHTATTVGLRNA</sequence>
<name>A0ABX2Q8R9_9BACT</name>
<organism evidence="2 3">
    <name type="scientific">Hymenobacter terrestris</name>
    <dbReference type="NCBI Taxonomy" id="2748310"/>
    <lineage>
        <taxon>Bacteria</taxon>
        <taxon>Pseudomonadati</taxon>
        <taxon>Bacteroidota</taxon>
        <taxon>Cytophagia</taxon>
        <taxon>Cytophagales</taxon>
        <taxon>Hymenobacteraceae</taxon>
        <taxon>Hymenobacter</taxon>
    </lineage>
</organism>